<sequence>MPVPMPVPVPVSVPVPVPVSVPRGCIGSSAWHCDLFR</sequence>
<accession>F2R382</accession>
<proteinExistence type="predicted"/>
<dbReference type="HOGENOM" id="CLU_3349428_0_0_11"/>
<name>F2R382_STRVP</name>
<dbReference type="STRING" id="953739.SVEN_0040"/>
<dbReference type="AlphaFoldDB" id="F2R382"/>
<evidence type="ECO:0000313" key="1">
    <source>
        <dbReference type="EMBL" id="CCA53328.1"/>
    </source>
</evidence>
<dbReference type="PATRIC" id="fig|953739.5.peg.3057"/>
<dbReference type="EMBL" id="FR845719">
    <property type="protein sequence ID" value="CCA53328.1"/>
    <property type="molecule type" value="Genomic_DNA"/>
</dbReference>
<protein>
    <submittedName>
        <fullName evidence="1">Uncharacterized protein</fullName>
    </submittedName>
</protein>
<gene>
    <name evidence="1" type="ordered locus">SVEN_0040</name>
</gene>
<dbReference type="KEGG" id="sve:SVEN_0040"/>
<dbReference type="Proteomes" id="UP000006854">
    <property type="component" value="Chromosome"/>
</dbReference>
<organism evidence="1 2">
    <name type="scientific">Streptomyces venezuelae (strain ATCC 10712 / CBS 650.69 / DSM 40230 / JCM 4526 / NBRC 13096 / PD 04745)</name>
    <dbReference type="NCBI Taxonomy" id="953739"/>
    <lineage>
        <taxon>Bacteria</taxon>
        <taxon>Bacillati</taxon>
        <taxon>Actinomycetota</taxon>
        <taxon>Actinomycetes</taxon>
        <taxon>Kitasatosporales</taxon>
        <taxon>Streptomycetaceae</taxon>
        <taxon>Streptomyces</taxon>
    </lineage>
</organism>
<evidence type="ECO:0000313" key="2">
    <source>
        <dbReference type="Proteomes" id="UP000006854"/>
    </source>
</evidence>
<keyword evidence="2" id="KW-1185">Reference proteome</keyword>
<reference evidence="1 2" key="1">
    <citation type="journal article" date="2011" name="BMC Genomics">
        <title>Genome-wide analysis of the role of GlnR in Streptomyces venezuelae provides new insights into global nitrogen regulation in actinomycetes.</title>
        <authorList>
            <person name="Pullan S.T."/>
            <person name="Bibb M.J."/>
            <person name="Merrick M."/>
        </authorList>
    </citation>
    <scope>NUCLEOTIDE SEQUENCE [LARGE SCALE GENOMIC DNA]</scope>
    <source>
        <strain evidence="1">ATCC 10712</strain>
    </source>
</reference>